<dbReference type="InterPro" id="IPR011001">
    <property type="entry name" value="Saposin-like"/>
</dbReference>
<dbReference type="GO" id="GO:0005764">
    <property type="term" value="C:lysosome"/>
    <property type="evidence" value="ECO:0007669"/>
    <property type="project" value="TreeGrafter"/>
</dbReference>
<dbReference type="PANTHER" id="PTHR10340:SF34">
    <property type="entry name" value="SPHINGOMYELIN PHOSPHODIESTERASE"/>
    <property type="match status" value="1"/>
</dbReference>
<evidence type="ECO:0000256" key="6">
    <source>
        <dbReference type="ARBA" id="ARBA00059094"/>
    </source>
</evidence>
<dbReference type="AlphaFoldDB" id="A0A7R8ZWB8"/>
<dbReference type="OrthoDB" id="282973at2759"/>
<dbReference type="GO" id="GO:0046872">
    <property type="term" value="F:metal ion binding"/>
    <property type="evidence" value="ECO:0007669"/>
    <property type="project" value="UniProtKB-KW"/>
</dbReference>
<organism evidence="7">
    <name type="scientific">Cyprideis torosa</name>
    <dbReference type="NCBI Taxonomy" id="163714"/>
    <lineage>
        <taxon>Eukaryota</taxon>
        <taxon>Metazoa</taxon>
        <taxon>Ecdysozoa</taxon>
        <taxon>Arthropoda</taxon>
        <taxon>Crustacea</taxon>
        <taxon>Oligostraca</taxon>
        <taxon>Ostracoda</taxon>
        <taxon>Podocopa</taxon>
        <taxon>Podocopida</taxon>
        <taxon>Cytherocopina</taxon>
        <taxon>Cytheroidea</taxon>
        <taxon>Cytherideidae</taxon>
        <taxon>Cyprideis</taxon>
    </lineage>
</organism>
<dbReference type="PROSITE" id="PS50015">
    <property type="entry name" value="SAP_B"/>
    <property type="match status" value="1"/>
</dbReference>
<evidence type="ECO:0000256" key="4">
    <source>
        <dbReference type="ARBA" id="ARBA00023157"/>
    </source>
</evidence>
<evidence type="ECO:0000256" key="3">
    <source>
        <dbReference type="ARBA" id="ARBA00022801"/>
    </source>
</evidence>
<dbReference type="GO" id="GO:0046513">
    <property type="term" value="P:ceramide biosynthetic process"/>
    <property type="evidence" value="ECO:0007669"/>
    <property type="project" value="TreeGrafter"/>
</dbReference>
<keyword evidence="3" id="KW-0378">Hydrolase</keyword>
<dbReference type="SUPFAM" id="SSF56300">
    <property type="entry name" value="Metallo-dependent phosphatases"/>
    <property type="match status" value="1"/>
</dbReference>
<keyword evidence="2" id="KW-0732">Signal</keyword>
<dbReference type="EMBL" id="OB668378">
    <property type="protein sequence ID" value="CAD7234326.1"/>
    <property type="molecule type" value="Genomic_DNA"/>
</dbReference>
<dbReference type="FunFam" id="1.10.225.10:FF:000010">
    <property type="entry name" value="Sphingomyelin phosphodiesterase"/>
    <property type="match status" value="1"/>
</dbReference>
<proteinExistence type="predicted"/>
<evidence type="ECO:0000256" key="1">
    <source>
        <dbReference type="ARBA" id="ARBA00022723"/>
    </source>
</evidence>
<accession>A0A7R8ZWB8</accession>
<dbReference type="GO" id="GO:0016020">
    <property type="term" value="C:membrane"/>
    <property type="evidence" value="ECO:0007669"/>
    <property type="project" value="GOC"/>
</dbReference>
<dbReference type="PROSITE" id="PS51257">
    <property type="entry name" value="PROKAR_LIPOPROTEIN"/>
    <property type="match status" value="1"/>
</dbReference>
<evidence type="ECO:0000256" key="5">
    <source>
        <dbReference type="ARBA" id="ARBA00023180"/>
    </source>
</evidence>
<gene>
    <name evidence="7" type="ORF">CTOB1V02_LOCUS12142</name>
</gene>
<evidence type="ECO:0000256" key="2">
    <source>
        <dbReference type="ARBA" id="ARBA00022729"/>
    </source>
</evidence>
<reference evidence="7" key="1">
    <citation type="submission" date="2020-11" db="EMBL/GenBank/DDBJ databases">
        <authorList>
            <person name="Tran Van P."/>
        </authorList>
    </citation>
    <scope>NUCLEOTIDE SEQUENCE</scope>
</reference>
<dbReference type="GO" id="GO:0005615">
    <property type="term" value="C:extracellular space"/>
    <property type="evidence" value="ECO:0007669"/>
    <property type="project" value="TreeGrafter"/>
</dbReference>
<dbReference type="InterPro" id="IPR029052">
    <property type="entry name" value="Metallo-depent_PP-like"/>
</dbReference>
<dbReference type="SUPFAM" id="SSF47862">
    <property type="entry name" value="Saposin"/>
    <property type="match status" value="1"/>
</dbReference>
<keyword evidence="5" id="KW-0325">Glycoprotein</keyword>
<keyword evidence="4" id="KW-1015">Disulfide bond</keyword>
<dbReference type="PANTHER" id="PTHR10340">
    <property type="entry name" value="SPHINGOMYELIN PHOSPHODIESTERASE"/>
    <property type="match status" value="1"/>
</dbReference>
<protein>
    <submittedName>
        <fullName evidence="7">Uncharacterized protein</fullName>
    </submittedName>
</protein>
<comment type="function">
    <text evidence="6">Converts sphingomyelin to ceramide.</text>
</comment>
<evidence type="ECO:0000313" key="7">
    <source>
        <dbReference type="EMBL" id="CAD7234326.1"/>
    </source>
</evidence>
<dbReference type="GO" id="GO:0006685">
    <property type="term" value="P:sphingomyelin catabolic process"/>
    <property type="evidence" value="ECO:0007669"/>
    <property type="project" value="TreeGrafter"/>
</dbReference>
<keyword evidence="1" id="KW-0479">Metal-binding</keyword>
<name>A0A7R8ZWB8_9CRUS</name>
<dbReference type="Gene3D" id="1.10.225.10">
    <property type="entry name" value="Saposin-like"/>
    <property type="match status" value="1"/>
</dbReference>
<dbReference type="SMART" id="SM00741">
    <property type="entry name" value="SapB"/>
    <property type="match status" value="1"/>
</dbReference>
<dbReference type="GO" id="GO:0061750">
    <property type="term" value="F:acid sphingomyelin phosphodiesterase activity"/>
    <property type="evidence" value="ECO:0007669"/>
    <property type="project" value="TreeGrafter"/>
</dbReference>
<dbReference type="InterPro" id="IPR008139">
    <property type="entry name" value="SaposinB_dom"/>
</dbReference>
<sequence>MCRVVRFFFGCVVAVVVGGLWPGLTACRWSPQCRVSVVGHSHYDFEPEFQQLEYDTALFNSSELFPNLDLEKLNYTRLKEELDVLVDTLNLRKARNLRGRGGQPSVSPYLGSILNMLNLRQVIHEIENSLASHVTCSACKVGVGVLQHYIQREMTPNEISRAATTLCISINLETKRVCRGIINLFKYEVVYVFERLALSPDEVCGIVVGSGCSHTYTPWDDWSVDMPNVPKKIIPRDNDAVPKVPGPTLKVLHLSDNHYDPYYVTGSNADCGEPLCCRATDGPAKTAAGAAGIWGDYRHCDMPKRTIDHMYHHIALTHPDIDYIIWTGDLP</sequence>
<feature type="non-terminal residue" evidence="7">
    <location>
        <position position="1"/>
    </location>
</feature>